<dbReference type="Proteomes" id="UP001437256">
    <property type="component" value="Unassembled WGS sequence"/>
</dbReference>
<evidence type="ECO:0000313" key="4">
    <source>
        <dbReference type="Proteomes" id="UP001437256"/>
    </source>
</evidence>
<name>A0ABR2ZF99_9AGAR</name>
<evidence type="ECO:0000256" key="2">
    <source>
        <dbReference type="SAM" id="SignalP"/>
    </source>
</evidence>
<keyword evidence="2" id="KW-0732">Signal</keyword>
<sequence>MAFKNTLSHFLLAIWNTLIALFTLKQTRPYHSDDGKLEIVVHSPIVPEDASLSKCTGIASSSFPLFPLFTKAHGRKGTEEKSLNECQTVAIKSQEKKKFKKHTRTGARSDISSPKIYVQDWSSLPFDVSNLYEPSQPDLDSWRPELLPDSCLASSSLPVPTSQLVESSHPSNDVDAAHSSSILKATNPDEQCPSPKPNDSITGVHPIDSSPPIQLFSNDNYSLASSDSAYSPQLLTSPAPSYIPHALSAILFDTPISSILPSPMSICYKQTLTRKNSQTQCSTVECTSLFPSEPDSSVTTLGHEVSRTPYPDLFDFGMYVDVFGSASGLASFGSVVAGDGLSISGLEEDMDKPTPRRYGVMFGTSLLGNTTTPNSRSPPLSKDVYRSAAYSKPVGSKKVVVGLGIGLGLGLENGGDGMRKAVLRGVVRRSVSVSAGSKMSPSTSSPVLGRATSFDRGVRATSSVEEGLSVDAIEERLRDASWDKSMFDWSEAEFLEMLRYSP</sequence>
<feature type="signal peptide" evidence="2">
    <location>
        <begin position="1"/>
        <end position="27"/>
    </location>
</feature>
<proteinExistence type="predicted"/>
<gene>
    <name evidence="3" type="ORF">AAF712_013591</name>
</gene>
<keyword evidence="4" id="KW-1185">Reference proteome</keyword>
<feature type="region of interest" description="Disordered" evidence="1">
    <location>
        <begin position="185"/>
        <end position="209"/>
    </location>
</feature>
<dbReference type="EMBL" id="JBBXMP010000214">
    <property type="protein sequence ID" value="KAL0059626.1"/>
    <property type="molecule type" value="Genomic_DNA"/>
</dbReference>
<feature type="chain" id="PRO_5047011380" evidence="2">
    <location>
        <begin position="28"/>
        <end position="502"/>
    </location>
</feature>
<comment type="caution">
    <text evidence="3">The sequence shown here is derived from an EMBL/GenBank/DDBJ whole genome shotgun (WGS) entry which is preliminary data.</text>
</comment>
<evidence type="ECO:0000313" key="3">
    <source>
        <dbReference type="EMBL" id="KAL0059626.1"/>
    </source>
</evidence>
<evidence type="ECO:0000256" key="1">
    <source>
        <dbReference type="SAM" id="MobiDB-lite"/>
    </source>
</evidence>
<organism evidence="3 4">
    <name type="scientific">Marasmius tenuissimus</name>
    <dbReference type="NCBI Taxonomy" id="585030"/>
    <lineage>
        <taxon>Eukaryota</taxon>
        <taxon>Fungi</taxon>
        <taxon>Dikarya</taxon>
        <taxon>Basidiomycota</taxon>
        <taxon>Agaricomycotina</taxon>
        <taxon>Agaricomycetes</taxon>
        <taxon>Agaricomycetidae</taxon>
        <taxon>Agaricales</taxon>
        <taxon>Marasmiineae</taxon>
        <taxon>Marasmiaceae</taxon>
        <taxon>Marasmius</taxon>
    </lineage>
</organism>
<reference evidence="3 4" key="1">
    <citation type="submission" date="2024-05" db="EMBL/GenBank/DDBJ databases">
        <title>A draft genome resource for the thread blight pathogen Marasmius tenuissimus strain MS-2.</title>
        <authorList>
            <person name="Yulfo-Soto G.E."/>
            <person name="Baruah I.K."/>
            <person name="Amoako-Attah I."/>
            <person name="Bukari Y."/>
            <person name="Meinhardt L.W."/>
            <person name="Bailey B.A."/>
            <person name="Cohen S.P."/>
        </authorList>
    </citation>
    <scope>NUCLEOTIDE SEQUENCE [LARGE SCALE GENOMIC DNA]</scope>
    <source>
        <strain evidence="3 4">MS-2</strain>
    </source>
</reference>
<accession>A0ABR2ZF99</accession>
<protein>
    <submittedName>
        <fullName evidence="3">Uncharacterized protein</fullName>
    </submittedName>
</protein>